<dbReference type="EMBL" id="GDIP01234102">
    <property type="protein sequence ID" value="JAI89299.1"/>
    <property type="molecule type" value="Transcribed_RNA"/>
</dbReference>
<accession>A0A0P6FUT2</accession>
<sequence>MVTRRHVRNPTRNLDLCSVLLDKRGVARNTIWPMKSEVRLLNAICQDRRILAVVVYFLKWYTNDVLLGALTPFGKFPIGLGCSCS</sequence>
<proteinExistence type="predicted"/>
<organism evidence="2">
    <name type="scientific">Daphnia magna</name>
    <dbReference type="NCBI Taxonomy" id="35525"/>
    <lineage>
        <taxon>Eukaryota</taxon>
        <taxon>Metazoa</taxon>
        <taxon>Ecdysozoa</taxon>
        <taxon>Arthropoda</taxon>
        <taxon>Crustacea</taxon>
        <taxon>Branchiopoda</taxon>
        <taxon>Diplostraca</taxon>
        <taxon>Cladocera</taxon>
        <taxon>Anomopoda</taxon>
        <taxon>Daphniidae</taxon>
        <taxon>Daphnia</taxon>
    </lineage>
</organism>
<reference evidence="2" key="2">
    <citation type="submission" date="2015-10" db="EMBL/GenBank/DDBJ databases">
        <title>EvidentialGene: Evidence-directed Construction of Complete mRNA Transcriptomes without Genomes.</title>
        <authorList>
            <person name="Gilbert D.G."/>
        </authorList>
    </citation>
    <scope>NUCLEOTIDE SEQUENCE</scope>
</reference>
<dbReference type="EMBL" id="GDIQ01045335">
    <property type="protein sequence ID" value="JAN49402.1"/>
    <property type="molecule type" value="Transcribed_RNA"/>
</dbReference>
<dbReference type="AlphaFoldDB" id="A0A0P6FUT2"/>
<name>A0A0P6FUT2_9CRUS</name>
<evidence type="ECO:0000313" key="2">
    <source>
        <dbReference type="EMBL" id="JAN49402.1"/>
    </source>
</evidence>
<reference evidence="1" key="3">
    <citation type="submission" date="2015-10" db="EMBL/GenBank/DDBJ databases">
        <authorList>
            <person name="Gilbert D.G."/>
        </authorList>
    </citation>
    <scope>NUCLEOTIDE SEQUENCE</scope>
</reference>
<evidence type="ECO:0000313" key="1">
    <source>
        <dbReference type="EMBL" id="JAI89299.1"/>
    </source>
</evidence>
<protein>
    <submittedName>
        <fullName evidence="2">Uncharacterized protein</fullName>
    </submittedName>
</protein>
<reference evidence="1" key="1">
    <citation type="submission" date="2015-10" db="EMBL/GenBank/DDBJ databases">
        <title>Daphnia magna gene sets from two clonal populations assembled and annotated with EvidentialGene.</title>
        <authorList>
            <person name="Gilbert D."/>
            <person name="Podicheti R."/>
            <person name="Orsini L."/>
            <person name="Colbourne J."/>
            <person name="Pfrender M."/>
        </authorList>
    </citation>
    <scope>NUCLEOTIDE SEQUENCE</scope>
</reference>